<dbReference type="NCBIfam" id="TIGR00377">
    <property type="entry name" value="ant_ant_sig"/>
    <property type="match status" value="1"/>
</dbReference>
<comment type="similarity">
    <text evidence="1 2">Belongs to the anti-sigma-factor antagonist family.</text>
</comment>
<dbReference type="CDD" id="cd07043">
    <property type="entry name" value="STAS_anti-anti-sigma_factors"/>
    <property type="match status" value="1"/>
</dbReference>
<dbReference type="PROSITE" id="PS50801">
    <property type="entry name" value="STAS"/>
    <property type="match status" value="1"/>
</dbReference>
<evidence type="ECO:0000313" key="4">
    <source>
        <dbReference type="EMBL" id="MDG3013782.1"/>
    </source>
</evidence>
<evidence type="ECO:0000256" key="2">
    <source>
        <dbReference type="RuleBase" id="RU003749"/>
    </source>
</evidence>
<sequence>MEMPGTSYASTLALGSAVTEGVAVIHTQGEVDVVTAAELQGALEETVARHQCTVLIVDLSDVNFLASAGLAVLMRCSDNLSDRQCRFLVVANSPATVRPLELTGLTEALEVYDSVEAALATV</sequence>
<dbReference type="InterPro" id="IPR003658">
    <property type="entry name" value="Anti-sigma_ant"/>
</dbReference>
<proteinExistence type="inferred from homology"/>
<organism evidence="4 5">
    <name type="scientific">Speluncibacter jeojiensis</name>
    <dbReference type="NCBI Taxonomy" id="2710754"/>
    <lineage>
        <taxon>Bacteria</taxon>
        <taxon>Bacillati</taxon>
        <taxon>Actinomycetota</taxon>
        <taxon>Actinomycetes</taxon>
        <taxon>Mycobacteriales</taxon>
        <taxon>Speluncibacteraceae</taxon>
        <taxon>Speluncibacter</taxon>
    </lineage>
</organism>
<dbReference type="GO" id="GO:0043856">
    <property type="term" value="F:anti-sigma factor antagonist activity"/>
    <property type="evidence" value="ECO:0007669"/>
    <property type="project" value="InterPro"/>
</dbReference>
<dbReference type="Proteomes" id="UP001152755">
    <property type="component" value="Unassembled WGS sequence"/>
</dbReference>
<dbReference type="Gene3D" id="3.30.750.24">
    <property type="entry name" value="STAS domain"/>
    <property type="match status" value="1"/>
</dbReference>
<dbReference type="EMBL" id="JANRHA010000002">
    <property type="protein sequence ID" value="MDG3013782.1"/>
    <property type="molecule type" value="Genomic_DNA"/>
</dbReference>
<dbReference type="InterPro" id="IPR036513">
    <property type="entry name" value="STAS_dom_sf"/>
</dbReference>
<dbReference type="Pfam" id="PF01740">
    <property type="entry name" value="STAS"/>
    <property type="match status" value="1"/>
</dbReference>
<accession>A0A9X4M043</accession>
<dbReference type="PANTHER" id="PTHR33495:SF13">
    <property type="entry name" value="ANTI-SIGMA-F FACTOR ANTAGONIST RSFB"/>
    <property type="match status" value="1"/>
</dbReference>
<protein>
    <recommendedName>
        <fullName evidence="2">Anti-sigma factor antagonist</fullName>
    </recommendedName>
</protein>
<dbReference type="InterPro" id="IPR002645">
    <property type="entry name" value="STAS_dom"/>
</dbReference>
<name>A0A9X4M043_9ACTN</name>
<evidence type="ECO:0000313" key="5">
    <source>
        <dbReference type="Proteomes" id="UP001152755"/>
    </source>
</evidence>
<reference evidence="4" key="1">
    <citation type="submission" date="2022-08" db="EMBL/GenBank/DDBJ databases">
        <title>Genome analysis of Corynebacteriales strain.</title>
        <authorList>
            <person name="Lee S.D."/>
        </authorList>
    </citation>
    <scope>NUCLEOTIDE SEQUENCE</scope>
    <source>
        <strain evidence="4">D3-21</strain>
    </source>
</reference>
<dbReference type="RefSeq" id="WP_332519289.1">
    <property type="nucleotide sequence ID" value="NZ_JANRHA010000002.1"/>
</dbReference>
<keyword evidence="5" id="KW-1185">Reference proteome</keyword>
<dbReference type="SUPFAM" id="SSF52091">
    <property type="entry name" value="SpoIIaa-like"/>
    <property type="match status" value="1"/>
</dbReference>
<gene>
    <name evidence="4" type="ORF">NVS88_04330</name>
</gene>
<comment type="caution">
    <text evidence="4">The sequence shown here is derived from an EMBL/GenBank/DDBJ whole genome shotgun (WGS) entry which is preliminary data.</text>
</comment>
<feature type="domain" description="STAS" evidence="3">
    <location>
        <begin position="12"/>
        <end position="122"/>
    </location>
</feature>
<dbReference type="PANTHER" id="PTHR33495">
    <property type="entry name" value="ANTI-SIGMA FACTOR ANTAGONIST TM_1081-RELATED-RELATED"/>
    <property type="match status" value="1"/>
</dbReference>
<evidence type="ECO:0000259" key="3">
    <source>
        <dbReference type="PROSITE" id="PS50801"/>
    </source>
</evidence>
<dbReference type="AlphaFoldDB" id="A0A9X4M043"/>
<evidence type="ECO:0000256" key="1">
    <source>
        <dbReference type="ARBA" id="ARBA00009013"/>
    </source>
</evidence>